<name>A0A8J3GES5_9BACT</name>
<protein>
    <submittedName>
        <fullName evidence="1">Uncharacterized protein</fullName>
    </submittedName>
</protein>
<evidence type="ECO:0000313" key="2">
    <source>
        <dbReference type="Proteomes" id="UP000642829"/>
    </source>
</evidence>
<dbReference type="AlphaFoldDB" id="A0A8J3GES5"/>
<gene>
    <name evidence="1" type="ORF">GCM10007047_23820</name>
</gene>
<accession>A0A8J3GES5</accession>
<dbReference type="Proteomes" id="UP000642829">
    <property type="component" value="Unassembled WGS sequence"/>
</dbReference>
<reference evidence="1" key="1">
    <citation type="journal article" date="2014" name="Int. J. Syst. Evol. Microbiol.">
        <title>Complete genome sequence of Corynebacterium casei LMG S-19264T (=DSM 44701T), isolated from a smear-ripened cheese.</title>
        <authorList>
            <consortium name="US DOE Joint Genome Institute (JGI-PGF)"/>
            <person name="Walter F."/>
            <person name="Albersmeier A."/>
            <person name="Kalinowski J."/>
            <person name="Ruckert C."/>
        </authorList>
    </citation>
    <scope>NUCLEOTIDE SEQUENCE</scope>
    <source>
        <strain evidence="1">KCTC 12870</strain>
    </source>
</reference>
<reference evidence="1" key="2">
    <citation type="submission" date="2020-09" db="EMBL/GenBank/DDBJ databases">
        <authorList>
            <person name="Sun Q."/>
            <person name="Kim S."/>
        </authorList>
    </citation>
    <scope>NUCLEOTIDE SEQUENCE</scope>
    <source>
        <strain evidence="1">KCTC 12870</strain>
    </source>
</reference>
<evidence type="ECO:0000313" key="1">
    <source>
        <dbReference type="EMBL" id="GHC06044.1"/>
    </source>
</evidence>
<sequence>MSSNVIISANHFHPIIGQSIVFYATNDPNGASETRTVVAGERFGVSDVWVGVLNAPLPASYEPLAFTTDNINSAIQFNFSSHHDATAFLVGISSTSPDVALDMAVGQNILTDWYSNITVNGAGGYSATGNAIRAFQDQSGDPNFIAYEAYLQDHDSGAPMIRDVNGELTIIGLNWFIHNDLTALGTRNYSAFSYVGNFATEIQAVIDAFAGLNLSKEYGTWIGTSFDGETDLTLMTPSYDYDNDGMTNYEEYALVSDPIAYDHATETTVDTIDAAGTIYTEITVQLREADNYIGYTVMTGSDLDGWNTTTLAYTGSWGTGNAGVATVTAATDHGSTWTVTVRDAVPITSGAPRFMRIGY</sequence>
<organism evidence="1 2">
    <name type="scientific">Cerasicoccus arenae</name>
    <dbReference type="NCBI Taxonomy" id="424488"/>
    <lineage>
        <taxon>Bacteria</taxon>
        <taxon>Pseudomonadati</taxon>
        <taxon>Verrucomicrobiota</taxon>
        <taxon>Opitutia</taxon>
        <taxon>Puniceicoccales</taxon>
        <taxon>Cerasicoccaceae</taxon>
        <taxon>Cerasicoccus</taxon>
    </lineage>
</organism>
<keyword evidence="2" id="KW-1185">Reference proteome</keyword>
<dbReference type="EMBL" id="BMXG01000015">
    <property type="protein sequence ID" value="GHC06044.1"/>
    <property type="molecule type" value="Genomic_DNA"/>
</dbReference>
<proteinExistence type="predicted"/>
<comment type="caution">
    <text evidence="1">The sequence shown here is derived from an EMBL/GenBank/DDBJ whole genome shotgun (WGS) entry which is preliminary data.</text>
</comment>